<feature type="compositionally biased region" description="Basic and acidic residues" evidence="1">
    <location>
        <begin position="11"/>
        <end position="20"/>
    </location>
</feature>
<feature type="compositionally biased region" description="Polar residues" evidence="1">
    <location>
        <begin position="1"/>
        <end position="10"/>
    </location>
</feature>
<dbReference type="EMBL" id="CP036262">
    <property type="protein sequence ID" value="QDS92263.1"/>
    <property type="molecule type" value="Genomic_DNA"/>
</dbReference>
<dbReference type="RefSeq" id="WP_145350550.1">
    <property type="nucleotide sequence ID" value="NZ_CP036262.1"/>
</dbReference>
<evidence type="ECO:0000313" key="3">
    <source>
        <dbReference type="EMBL" id="QDS92263.1"/>
    </source>
</evidence>
<keyword evidence="2" id="KW-1133">Transmembrane helix</keyword>
<accession>A0A517MBK7</accession>
<evidence type="ECO:0008006" key="5">
    <source>
        <dbReference type="Google" id="ProtNLM"/>
    </source>
</evidence>
<feature type="transmembrane region" description="Helical" evidence="2">
    <location>
        <begin position="47"/>
        <end position="66"/>
    </location>
</feature>
<dbReference type="Pfam" id="PF11736">
    <property type="entry name" value="DUF3299"/>
    <property type="match status" value="1"/>
</dbReference>
<reference evidence="3 4" key="1">
    <citation type="submission" date="2019-02" db="EMBL/GenBank/DDBJ databases">
        <title>Deep-cultivation of Planctomycetes and their phenomic and genomic characterization uncovers novel biology.</title>
        <authorList>
            <person name="Wiegand S."/>
            <person name="Jogler M."/>
            <person name="Boedeker C."/>
            <person name="Pinto D."/>
            <person name="Vollmers J."/>
            <person name="Rivas-Marin E."/>
            <person name="Kohn T."/>
            <person name="Peeters S.H."/>
            <person name="Heuer A."/>
            <person name="Rast P."/>
            <person name="Oberbeckmann S."/>
            <person name="Bunk B."/>
            <person name="Jeske O."/>
            <person name="Meyerdierks A."/>
            <person name="Storesund J.E."/>
            <person name="Kallscheuer N."/>
            <person name="Luecker S."/>
            <person name="Lage O.M."/>
            <person name="Pohl T."/>
            <person name="Merkel B.J."/>
            <person name="Hornburger P."/>
            <person name="Mueller R.-W."/>
            <person name="Bruemmer F."/>
            <person name="Labrenz M."/>
            <person name="Spormann A.M."/>
            <person name="Op den Camp H."/>
            <person name="Overmann J."/>
            <person name="Amann R."/>
            <person name="Jetten M.S.M."/>
            <person name="Mascher T."/>
            <person name="Medema M.H."/>
            <person name="Devos D.P."/>
            <person name="Kaster A.-K."/>
            <person name="Ovreas L."/>
            <person name="Rohde M."/>
            <person name="Galperin M.Y."/>
            <person name="Jogler C."/>
        </authorList>
    </citation>
    <scope>NUCLEOTIDE SEQUENCE [LARGE SCALE GENOMIC DNA]</scope>
    <source>
        <strain evidence="3 4">FF011L</strain>
    </source>
</reference>
<proteinExistence type="predicted"/>
<dbReference type="Gene3D" id="2.40.50.870">
    <property type="entry name" value="Protein of unknown function (DUF3299)"/>
    <property type="match status" value="1"/>
</dbReference>
<evidence type="ECO:0000256" key="1">
    <source>
        <dbReference type="SAM" id="MobiDB-lite"/>
    </source>
</evidence>
<keyword evidence="2" id="KW-0812">Transmembrane</keyword>
<dbReference type="AlphaFoldDB" id="A0A517MBK7"/>
<evidence type="ECO:0000313" key="4">
    <source>
        <dbReference type="Proteomes" id="UP000320672"/>
    </source>
</evidence>
<feature type="transmembrane region" description="Helical" evidence="2">
    <location>
        <begin position="72"/>
        <end position="91"/>
    </location>
</feature>
<sequence>MATNLDSTQNDSHDSAEKTAPEPNLSTGNAYEATLTSVSGSEFPYRALSRGAIASVLVAPFALLGFVPAFKVMLVMSLIGLAAAILGLRVTQMHPKEYSGRMLAKFGMGLNLLLLAAGIGMHAYIYATEVPDGYERVHFYALQQPTKSSVDMPTEEAVELNGKNIFLKGYIHPASGNGRLTRFVLVPDLGTCCFGGQPRSTDMVEVTLTKGNTIRHSMMQVKLAGEFLVSNGVQKGGFDKPVFYRLRANYAK</sequence>
<keyword evidence="4" id="KW-1185">Reference proteome</keyword>
<dbReference type="KEGG" id="rml:FF011L_10050"/>
<feature type="transmembrane region" description="Helical" evidence="2">
    <location>
        <begin position="103"/>
        <end position="127"/>
    </location>
</feature>
<feature type="region of interest" description="Disordered" evidence="1">
    <location>
        <begin position="1"/>
        <end position="28"/>
    </location>
</feature>
<gene>
    <name evidence="3" type="ORF">FF011L_10050</name>
</gene>
<dbReference type="OrthoDB" id="279013at2"/>
<name>A0A517MBK7_9BACT</name>
<dbReference type="Proteomes" id="UP000320672">
    <property type="component" value="Chromosome"/>
</dbReference>
<evidence type="ECO:0000256" key="2">
    <source>
        <dbReference type="SAM" id="Phobius"/>
    </source>
</evidence>
<organism evidence="3 4">
    <name type="scientific">Roseimaritima multifibrata</name>
    <dbReference type="NCBI Taxonomy" id="1930274"/>
    <lineage>
        <taxon>Bacteria</taxon>
        <taxon>Pseudomonadati</taxon>
        <taxon>Planctomycetota</taxon>
        <taxon>Planctomycetia</taxon>
        <taxon>Pirellulales</taxon>
        <taxon>Pirellulaceae</taxon>
        <taxon>Roseimaritima</taxon>
    </lineage>
</organism>
<dbReference type="InterPro" id="IPR021727">
    <property type="entry name" value="DUF3299"/>
</dbReference>
<protein>
    <recommendedName>
        <fullName evidence="5">DUF3299 domain-containing protein</fullName>
    </recommendedName>
</protein>
<keyword evidence="2" id="KW-0472">Membrane</keyword>